<feature type="domain" description="Transferrin-binding protein B C-lobe/N-lobe beta-barrel" evidence="1">
    <location>
        <begin position="245"/>
        <end position="403"/>
    </location>
</feature>
<dbReference type="PROSITE" id="PS51257">
    <property type="entry name" value="PROKAR_LIPOPROTEIN"/>
    <property type="match status" value="1"/>
</dbReference>
<sequence length="403" mass="41685">MRTLVILGSATMLAACGGDTGAQSAGSVAPPTGPAATHSFVNPTETKTYEGLGGVQSYDYSTRSDQGYQDGQLYAADANTARSSGISVAYNPRDAIFELTISQPLGNVEVAAFRFQDPQHRTDFDGAVGPQAGVPEFAANKQIQYLQADAATDTGSALSGNDPLADGAERSDYFVGAAGSSSTVNTLFYQKPGTTTKYVTYAGFVRNVLSANEVSEDGAPPALQQNYGLDRAAFVFGERTANGAVPKTGSASFTGDMIASMVFNPMGDTDPGFPSYLQWIEGSNTTSVDFASLAVTTELTGTVHAPTLDAYTSWASALPAGSRFAASATATLDLINKGGFTGSFDKASFTRPGMDDFTVSIAGSSLDGAFFGPNGEEIGAGFRIVGGTPDERIDIVGAFTGKK</sequence>
<dbReference type="Gene3D" id="2.40.160.90">
    <property type="match status" value="1"/>
</dbReference>
<protein>
    <recommendedName>
        <fullName evidence="1">Transferrin-binding protein B C-lobe/N-lobe beta-barrel domain-containing protein</fullName>
    </recommendedName>
</protein>
<evidence type="ECO:0000259" key="1">
    <source>
        <dbReference type="Pfam" id="PF01298"/>
    </source>
</evidence>
<gene>
    <name evidence="2" type="ORF">FHT01_002034</name>
</gene>
<keyword evidence="3" id="KW-1185">Reference proteome</keyword>
<dbReference type="InterPro" id="IPR011250">
    <property type="entry name" value="OMP/PagP_B-barrel"/>
</dbReference>
<dbReference type="RefSeq" id="WP_140046847.1">
    <property type="nucleotide sequence ID" value="NZ_BAAAEV010000001.1"/>
</dbReference>
<dbReference type="Pfam" id="PF01298">
    <property type="entry name" value="TbpB_B_D"/>
    <property type="match status" value="1"/>
</dbReference>
<dbReference type="InterPro" id="IPR001677">
    <property type="entry name" value="TbpB_B_D"/>
</dbReference>
<accession>A0ABX0U5F8</accession>
<evidence type="ECO:0000313" key="2">
    <source>
        <dbReference type="EMBL" id="NIJ24492.1"/>
    </source>
</evidence>
<organism evidence="2 3">
    <name type="scientific">Sphingomonas japonica</name>
    <dbReference type="NCBI Taxonomy" id="511662"/>
    <lineage>
        <taxon>Bacteria</taxon>
        <taxon>Pseudomonadati</taxon>
        <taxon>Pseudomonadota</taxon>
        <taxon>Alphaproteobacteria</taxon>
        <taxon>Sphingomonadales</taxon>
        <taxon>Sphingomonadaceae</taxon>
        <taxon>Sphingomonas</taxon>
    </lineage>
</organism>
<dbReference type="Proteomes" id="UP000788153">
    <property type="component" value="Unassembled WGS sequence"/>
</dbReference>
<reference evidence="2 3" key="1">
    <citation type="submission" date="2020-03" db="EMBL/GenBank/DDBJ databases">
        <title>Genomic Encyclopedia of Type Strains, Phase IV (KMG-IV): sequencing the most valuable type-strain genomes for metagenomic binning, comparative biology and taxonomic classification.</title>
        <authorList>
            <person name="Goeker M."/>
        </authorList>
    </citation>
    <scope>NUCLEOTIDE SEQUENCE [LARGE SCALE GENOMIC DNA]</scope>
    <source>
        <strain evidence="2 3">DSM 22753</strain>
    </source>
</reference>
<name>A0ABX0U5F8_9SPHN</name>
<dbReference type="EMBL" id="JAASQP010000001">
    <property type="protein sequence ID" value="NIJ24492.1"/>
    <property type="molecule type" value="Genomic_DNA"/>
</dbReference>
<dbReference type="SUPFAM" id="SSF56925">
    <property type="entry name" value="OMPA-like"/>
    <property type="match status" value="1"/>
</dbReference>
<proteinExistence type="predicted"/>
<comment type="caution">
    <text evidence="2">The sequence shown here is derived from an EMBL/GenBank/DDBJ whole genome shotgun (WGS) entry which is preliminary data.</text>
</comment>
<evidence type="ECO:0000313" key="3">
    <source>
        <dbReference type="Proteomes" id="UP000788153"/>
    </source>
</evidence>